<name>A0A8S1QCG3_9CILI</name>
<reference evidence="1" key="1">
    <citation type="submission" date="2021-01" db="EMBL/GenBank/DDBJ databases">
        <authorList>
            <consortium name="Genoscope - CEA"/>
            <person name="William W."/>
        </authorList>
    </citation>
    <scope>NUCLEOTIDE SEQUENCE</scope>
</reference>
<sequence length="95" mass="11136">MDQEIIPKCKSIIKRSATLDNQKQVEQDQNQQQHKDLHVKFGEMHVDMILKEEIPQIEVDNQHSIQKPKLLENLSEAELIKLALKNPEILKEDEQ</sequence>
<dbReference type="AlphaFoldDB" id="A0A8S1QCG3"/>
<organism evidence="1 2">
    <name type="scientific">Paramecium sonneborni</name>
    <dbReference type="NCBI Taxonomy" id="65129"/>
    <lineage>
        <taxon>Eukaryota</taxon>
        <taxon>Sar</taxon>
        <taxon>Alveolata</taxon>
        <taxon>Ciliophora</taxon>
        <taxon>Intramacronucleata</taxon>
        <taxon>Oligohymenophorea</taxon>
        <taxon>Peniculida</taxon>
        <taxon>Parameciidae</taxon>
        <taxon>Paramecium</taxon>
    </lineage>
</organism>
<accession>A0A8S1QCG3</accession>
<gene>
    <name evidence="1" type="ORF">PSON_ATCC_30995.1.T1030093</name>
</gene>
<evidence type="ECO:0000313" key="1">
    <source>
        <dbReference type="EMBL" id="CAD8113382.1"/>
    </source>
</evidence>
<evidence type="ECO:0000313" key="2">
    <source>
        <dbReference type="Proteomes" id="UP000692954"/>
    </source>
</evidence>
<dbReference type="EMBL" id="CAJJDN010000103">
    <property type="protein sequence ID" value="CAD8113382.1"/>
    <property type="molecule type" value="Genomic_DNA"/>
</dbReference>
<dbReference type="OrthoDB" id="10376849at2759"/>
<comment type="caution">
    <text evidence="1">The sequence shown here is derived from an EMBL/GenBank/DDBJ whole genome shotgun (WGS) entry which is preliminary data.</text>
</comment>
<keyword evidence="2" id="KW-1185">Reference proteome</keyword>
<proteinExistence type="predicted"/>
<dbReference type="Proteomes" id="UP000692954">
    <property type="component" value="Unassembled WGS sequence"/>
</dbReference>
<protein>
    <submittedName>
        <fullName evidence="1">Uncharacterized protein</fullName>
    </submittedName>
</protein>